<dbReference type="Gene3D" id="3.30.70.270">
    <property type="match status" value="1"/>
</dbReference>
<comment type="caution">
    <text evidence="2">The sequence shown here is derived from an EMBL/GenBank/DDBJ whole genome shotgun (WGS) entry which is preliminary data.</text>
</comment>
<dbReference type="PANTHER" id="PTHR37984">
    <property type="entry name" value="PROTEIN CBG26694"/>
    <property type="match status" value="1"/>
</dbReference>
<name>A0AAU9UWY5_EUPED</name>
<evidence type="ECO:0000313" key="3">
    <source>
        <dbReference type="Proteomes" id="UP001153954"/>
    </source>
</evidence>
<dbReference type="EMBL" id="CAKOGL010000023">
    <property type="protein sequence ID" value="CAH2101293.1"/>
    <property type="molecule type" value="Genomic_DNA"/>
</dbReference>
<keyword evidence="3" id="KW-1185">Reference proteome</keyword>
<protein>
    <submittedName>
        <fullName evidence="2">Uncharacterized protein</fullName>
    </submittedName>
</protein>
<dbReference type="AlphaFoldDB" id="A0AAU9UWY5"/>
<organism evidence="2 3">
    <name type="scientific">Euphydryas editha</name>
    <name type="common">Edith's checkerspot</name>
    <dbReference type="NCBI Taxonomy" id="104508"/>
    <lineage>
        <taxon>Eukaryota</taxon>
        <taxon>Metazoa</taxon>
        <taxon>Ecdysozoa</taxon>
        <taxon>Arthropoda</taxon>
        <taxon>Hexapoda</taxon>
        <taxon>Insecta</taxon>
        <taxon>Pterygota</taxon>
        <taxon>Neoptera</taxon>
        <taxon>Endopterygota</taxon>
        <taxon>Lepidoptera</taxon>
        <taxon>Glossata</taxon>
        <taxon>Ditrysia</taxon>
        <taxon>Papilionoidea</taxon>
        <taxon>Nymphalidae</taxon>
        <taxon>Nymphalinae</taxon>
        <taxon>Euphydryas</taxon>
    </lineage>
</organism>
<gene>
    <name evidence="1" type="ORF">EEDITHA_LOCUS16062</name>
    <name evidence="2" type="ORF">EEDITHA_LOCUS16069</name>
</gene>
<dbReference type="InterPro" id="IPR043128">
    <property type="entry name" value="Rev_trsase/Diguanyl_cyclase"/>
</dbReference>
<dbReference type="PANTHER" id="PTHR37984:SF5">
    <property type="entry name" value="PROTEIN NYNRIN-LIKE"/>
    <property type="match status" value="1"/>
</dbReference>
<accession>A0AAU9UWY5</accession>
<evidence type="ECO:0000313" key="2">
    <source>
        <dbReference type="EMBL" id="CAH2101300.1"/>
    </source>
</evidence>
<dbReference type="EMBL" id="CAKOGL010000023">
    <property type="protein sequence ID" value="CAH2101300.1"/>
    <property type="molecule type" value="Genomic_DNA"/>
</dbReference>
<reference evidence="2" key="1">
    <citation type="submission" date="2022-03" db="EMBL/GenBank/DDBJ databases">
        <authorList>
            <person name="Tunstrom K."/>
        </authorList>
    </citation>
    <scope>NUCLEOTIDE SEQUENCE</scope>
</reference>
<evidence type="ECO:0000313" key="1">
    <source>
        <dbReference type="EMBL" id="CAH2101293.1"/>
    </source>
</evidence>
<sequence>MGVLKIGLDINQMEAKEPFPKIKDVQVHILIDDKVQPVSQPHRRIPIPLEEKKTLERILLGCEGTVNFIDDILVYGENKEIHEQRLKAVMKTLEENGKDNIADCLSRLCKLENMSANKIENYIHQVVEEAKPTAISLRDIIDCSAEDPEIIMVKEGVYSNKWDDNVKAF</sequence>
<proteinExistence type="predicted"/>
<dbReference type="Proteomes" id="UP001153954">
    <property type="component" value="Unassembled WGS sequence"/>
</dbReference>
<dbReference type="InterPro" id="IPR050951">
    <property type="entry name" value="Retrovirus_Pol_polyprotein"/>
</dbReference>